<evidence type="ECO:0000256" key="1">
    <source>
        <dbReference type="SAM" id="SignalP"/>
    </source>
</evidence>
<evidence type="ECO:0000313" key="2">
    <source>
        <dbReference type="EMBL" id="EKM49423.1"/>
    </source>
</evidence>
<gene>
    <name evidence="2" type="ORF">PHACADRAFT_265672</name>
</gene>
<dbReference type="InParanoid" id="K5VE68"/>
<name>K5VE68_PHACS</name>
<dbReference type="Proteomes" id="UP000008370">
    <property type="component" value="Unassembled WGS sequence"/>
</dbReference>
<sequence length="94" mass="10125">MAQILSMWPTSLLTLLPLRGSHMYTTRSGEPNTITELNGSAAWAHTDASGPESPDTSDAFSVTGAFRSVHAGSQILIVRSNDADASHWRSQLNQ</sequence>
<dbReference type="GeneID" id="18919159"/>
<dbReference type="AlphaFoldDB" id="K5VE68"/>
<dbReference type="KEGG" id="pco:PHACADRAFT_265672"/>
<keyword evidence="3" id="KW-1185">Reference proteome</keyword>
<feature type="non-terminal residue" evidence="2">
    <location>
        <position position="94"/>
    </location>
</feature>
<accession>K5VE68</accession>
<feature type="chain" id="PRO_5003888138" evidence="1">
    <location>
        <begin position="24"/>
        <end position="94"/>
    </location>
</feature>
<dbReference type="RefSeq" id="XP_007402037.1">
    <property type="nucleotide sequence ID" value="XM_007401975.1"/>
</dbReference>
<dbReference type="EMBL" id="JH930481">
    <property type="protein sequence ID" value="EKM49423.1"/>
    <property type="molecule type" value="Genomic_DNA"/>
</dbReference>
<proteinExistence type="predicted"/>
<dbReference type="HOGENOM" id="CLU_2391975_0_0_1"/>
<evidence type="ECO:0000313" key="3">
    <source>
        <dbReference type="Proteomes" id="UP000008370"/>
    </source>
</evidence>
<protein>
    <submittedName>
        <fullName evidence="2">Uncharacterized protein</fullName>
    </submittedName>
</protein>
<organism evidence="2 3">
    <name type="scientific">Phanerochaete carnosa (strain HHB-10118-sp)</name>
    <name type="common">White-rot fungus</name>
    <name type="synonym">Peniophora carnosa</name>
    <dbReference type="NCBI Taxonomy" id="650164"/>
    <lineage>
        <taxon>Eukaryota</taxon>
        <taxon>Fungi</taxon>
        <taxon>Dikarya</taxon>
        <taxon>Basidiomycota</taxon>
        <taxon>Agaricomycotina</taxon>
        <taxon>Agaricomycetes</taxon>
        <taxon>Polyporales</taxon>
        <taxon>Phanerochaetaceae</taxon>
        <taxon>Phanerochaete</taxon>
    </lineage>
</organism>
<keyword evidence="1" id="KW-0732">Signal</keyword>
<feature type="signal peptide" evidence="1">
    <location>
        <begin position="1"/>
        <end position="23"/>
    </location>
</feature>
<reference evidence="2" key="1">
    <citation type="journal article" date="2012" name="BMC Genomics">
        <title>Comparative genomics of the white-rot fungi, Phanerochaete carnosa and P. chrysosporium, to elucidate the genetic basis of the distinct wood types they colonize.</title>
        <authorList>
            <person name="Suzuki H."/>
            <person name="MacDonald J."/>
            <person name="Syed K."/>
            <person name="Salamov A."/>
            <person name="Hori C."/>
            <person name="Aerts A."/>
            <person name="Henrissat B."/>
            <person name="Wiebenga A."/>
            <person name="vanKuyk P.A."/>
            <person name="Barry K."/>
            <person name="Lindquist E."/>
            <person name="LaButti K."/>
            <person name="Lapidus A."/>
            <person name="Lucas S."/>
            <person name="Coutinho P."/>
            <person name="Gong Y."/>
            <person name="Samejima M."/>
            <person name="Mahadevan R."/>
            <person name="Abou-Zaid M."/>
            <person name="de Vries R.P."/>
            <person name="Igarashi K."/>
            <person name="Yadav J.S."/>
            <person name="Grigoriev I.V."/>
            <person name="Master E.R."/>
        </authorList>
    </citation>
    <scope>NUCLEOTIDE SEQUENCE [LARGE SCALE GENOMIC DNA]</scope>
    <source>
        <strain evidence="2">HHB-10118-sp</strain>
    </source>
</reference>